<feature type="signal peptide" evidence="1">
    <location>
        <begin position="1"/>
        <end position="22"/>
    </location>
</feature>
<proteinExistence type="predicted"/>
<organism evidence="2 3">
    <name type="scientific">Colletotrichum godetiae</name>
    <dbReference type="NCBI Taxonomy" id="1209918"/>
    <lineage>
        <taxon>Eukaryota</taxon>
        <taxon>Fungi</taxon>
        <taxon>Dikarya</taxon>
        <taxon>Ascomycota</taxon>
        <taxon>Pezizomycotina</taxon>
        <taxon>Sordariomycetes</taxon>
        <taxon>Hypocreomycetidae</taxon>
        <taxon>Glomerellales</taxon>
        <taxon>Glomerellaceae</taxon>
        <taxon>Colletotrichum</taxon>
        <taxon>Colletotrichum acutatum species complex</taxon>
    </lineage>
</organism>
<evidence type="ECO:0000256" key="1">
    <source>
        <dbReference type="SAM" id="SignalP"/>
    </source>
</evidence>
<keyword evidence="1" id="KW-0732">Signal</keyword>
<evidence type="ECO:0000313" key="2">
    <source>
        <dbReference type="EMBL" id="KAK1658949.1"/>
    </source>
</evidence>
<sequence length="83" mass="9212">MRQVAWAGVFLDVPCALHLVGTWCSFSCTDYGSMFFFRRVNVDIHVAHVARHGGNAYAVWKRSTNEAPALKDQGSRKGLNIAT</sequence>
<protein>
    <recommendedName>
        <fullName evidence="4">Secreted protein</fullName>
    </recommendedName>
</protein>
<gene>
    <name evidence="2" type="ORF">BDP55DRAFT_681329</name>
</gene>
<dbReference type="AlphaFoldDB" id="A0AAJ0AAH9"/>
<keyword evidence="3" id="KW-1185">Reference proteome</keyword>
<dbReference type="Proteomes" id="UP001224890">
    <property type="component" value="Unassembled WGS sequence"/>
</dbReference>
<reference evidence="2" key="1">
    <citation type="submission" date="2021-06" db="EMBL/GenBank/DDBJ databases">
        <title>Comparative genomics, transcriptomics and evolutionary studies reveal genomic signatures of adaptation to plant cell wall in hemibiotrophic fungi.</title>
        <authorList>
            <consortium name="DOE Joint Genome Institute"/>
            <person name="Baroncelli R."/>
            <person name="Diaz J.F."/>
            <person name="Benocci T."/>
            <person name="Peng M."/>
            <person name="Battaglia E."/>
            <person name="Haridas S."/>
            <person name="Andreopoulos W."/>
            <person name="Labutti K."/>
            <person name="Pangilinan J."/>
            <person name="Floch G.L."/>
            <person name="Makela M.R."/>
            <person name="Henrissat B."/>
            <person name="Grigoriev I.V."/>
            <person name="Crouch J.A."/>
            <person name="De Vries R.P."/>
            <person name="Sukno S.A."/>
            <person name="Thon M.R."/>
        </authorList>
    </citation>
    <scope>NUCLEOTIDE SEQUENCE</scope>
    <source>
        <strain evidence="2">CBS 193.32</strain>
    </source>
</reference>
<dbReference type="GeneID" id="85460704"/>
<name>A0AAJ0AAH9_9PEZI</name>
<evidence type="ECO:0000313" key="3">
    <source>
        <dbReference type="Proteomes" id="UP001224890"/>
    </source>
</evidence>
<feature type="chain" id="PRO_5042459183" description="Secreted protein" evidence="1">
    <location>
        <begin position="23"/>
        <end position="83"/>
    </location>
</feature>
<dbReference type="RefSeq" id="XP_060423713.1">
    <property type="nucleotide sequence ID" value="XM_060576178.1"/>
</dbReference>
<dbReference type="EMBL" id="JAHMHR010000067">
    <property type="protein sequence ID" value="KAK1658949.1"/>
    <property type="molecule type" value="Genomic_DNA"/>
</dbReference>
<comment type="caution">
    <text evidence="2">The sequence shown here is derived from an EMBL/GenBank/DDBJ whole genome shotgun (WGS) entry which is preliminary data.</text>
</comment>
<accession>A0AAJ0AAH9</accession>
<evidence type="ECO:0008006" key="4">
    <source>
        <dbReference type="Google" id="ProtNLM"/>
    </source>
</evidence>